<accession>A0ABP1S0W1</accession>
<name>A0ABP1S0W1_9HEXA</name>
<dbReference type="Proteomes" id="UP001642540">
    <property type="component" value="Unassembled WGS sequence"/>
</dbReference>
<organism evidence="1 2">
    <name type="scientific">Orchesella dallaii</name>
    <dbReference type="NCBI Taxonomy" id="48710"/>
    <lineage>
        <taxon>Eukaryota</taxon>
        <taxon>Metazoa</taxon>
        <taxon>Ecdysozoa</taxon>
        <taxon>Arthropoda</taxon>
        <taxon>Hexapoda</taxon>
        <taxon>Collembola</taxon>
        <taxon>Entomobryomorpha</taxon>
        <taxon>Entomobryoidea</taxon>
        <taxon>Orchesellidae</taxon>
        <taxon>Orchesellinae</taxon>
        <taxon>Orchesella</taxon>
    </lineage>
</organism>
<evidence type="ECO:0000313" key="2">
    <source>
        <dbReference type="Proteomes" id="UP001642540"/>
    </source>
</evidence>
<keyword evidence="2" id="KW-1185">Reference proteome</keyword>
<reference evidence="1 2" key="1">
    <citation type="submission" date="2024-08" db="EMBL/GenBank/DDBJ databases">
        <authorList>
            <person name="Cucini C."/>
            <person name="Frati F."/>
        </authorList>
    </citation>
    <scope>NUCLEOTIDE SEQUENCE [LARGE SCALE GENOMIC DNA]</scope>
</reference>
<proteinExistence type="predicted"/>
<sequence>MEIAALVGDQYLRKTLRRCAYLAHLARLEAKDEIMKQFTETIVTQSLLTDRAWATPAHNKMYLTSDVVGRKIIVYRTDREWWTGTYYDADEIENRNTPPIYLLLEGQHFSALAENSLSMTP</sequence>
<dbReference type="EMBL" id="CAXLJM020000143">
    <property type="protein sequence ID" value="CAL8140966.1"/>
    <property type="molecule type" value="Genomic_DNA"/>
</dbReference>
<protein>
    <submittedName>
        <fullName evidence="1">Uncharacterized protein</fullName>
    </submittedName>
</protein>
<evidence type="ECO:0000313" key="1">
    <source>
        <dbReference type="EMBL" id="CAL8140966.1"/>
    </source>
</evidence>
<comment type="caution">
    <text evidence="1">The sequence shown here is derived from an EMBL/GenBank/DDBJ whole genome shotgun (WGS) entry which is preliminary data.</text>
</comment>
<dbReference type="CDD" id="cd22744">
    <property type="entry name" value="OTU"/>
    <property type="match status" value="1"/>
</dbReference>
<gene>
    <name evidence="1" type="ORF">ODALV1_LOCUS28509</name>
</gene>